<dbReference type="PANTHER" id="PTHR47696:SF1">
    <property type="entry name" value="THAP DOMAIN-CONTAINING PROTEIN 2"/>
    <property type="match status" value="1"/>
</dbReference>
<dbReference type="InterPro" id="IPR021896">
    <property type="entry name" value="THAP9-like_HTH"/>
</dbReference>
<comment type="caution">
    <text evidence="4">The sequence shown here is derived from an EMBL/GenBank/DDBJ whole genome shotgun (WGS) entry which is preliminary data.</text>
</comment>
<dbReference type="Proteomes" id="UP001497623">
    <property type="component" value="Unassembled WGS sequence"/>
</dbReference>
<feature type="domain" description="Transposable element P transposase-like RNase H" evidence="3">
    <location>
        <begin position="232"/>
        <end position="323"/>
    </location>
</feature>
<feature type="compositionally biased region" description="Polar residues" evidence="1">
    <location>
        <begin position="57"/>
        <end position="75"/>
    </location>
</feature>
<reference evidence="4 5" key="1">
    <citation type="submission" date="2024-05" db="EMBL/GenBank/DDBJ databases">
        <authorList>
            <person name="Wallberg A."/>
        </authorList>
    </citation>
    <scope>NUCLEOTIDE SEQUENCE [LARGE SCALE GENOMIC DNA]</scope>
</reference>
<organism evidence="4 5">
    <name type="scientific">Meganyctiphanes norvegica</name>
    <name type="common">Northern krill</name>
    <name type="synonym">Thysanopoda norvegica</name>
    <dbReference type="NCBI Taxonomy" id="48144"/>
    <lineage>
        <taxon>Eukaryota</taxon>
        <taxon>Metazoa</taxon>
        <taxon>Ecdysozoa</taxon>
        <taxon>Arthropoda</taxon>
        <taxon>Crustacea</taxon>
        <taxon>Multicrustacea</taxon>
        <taxon>Malacostraca</taxon>
        <taxon>Eumalacostraca</taxon>
        <taxon>Eucarida</taxon>
        <taxon>Euphausiacea</taxon>
        <taxon>Euphausiidae</taxon>
        <taxon>Meganyctiphanes</taxon>
    </lineage>
</organism>
<sequence length="324" mass="37222">MDRTGQTVRLREGAVPTRFKAFPKHLKRVIKIRNPATKRSLQESSCPNEDLEVNIEVPSSSSSQIQPNAPSTPGVPSTLLAESGLVYPSPTKRKRIELEHSYVIKDSPRKIIKRSNQKIFDLKRKLNVSQQRVRRHRQKVKSLKTVIKHLKSEHKISSTCEEMLKETVSGVPLEIMQRITSGKKGKYPEELKKFALTLQFYSSKAYEYIRQTFDLSLPHQSQIRRWYSKIPAEPGFTEPAFKAMKEKAEEAKKNGGEIVCSLMLDEMAIKNQVFWDVHDQKYRGYVDLGYDVNDDSLPHAKDALVFMAVCVNASWKVPCAYFFY</sequence>
<evidence type="ECO:0000313" key="5">
    <source>
        <dbReference type="Proteomes" id="UP001497623"/>
    </source>
</evidence>
<evidence type="ECO:0000259" key="3">
    <source>
        <dbReference type="Pfam" id="PF21787"/>
    </source>
</evidence>
<dbReference type="Pfam" id="PF12017">
    <property type="entry name" value="Tnp_P_element"/>
    <property type="match status" value="1"/>
</dbReference>
<dbReference type="PANTHER" id="PTHR47696">
    <property type="entry name" value="THAP DOMAIN-CONTAINING PROTEIN 2"/>
    <property type="match status" value="1"/>
</dbReference>
<evidence type="ECO:0000313" key="4">
    <source>
        <dbReference type="EMBL" id="CAL4130465.1"/>
    </source>
</evidence>
<name>A0AAV2RMW8_MEGNR</name>
<accession>A0AAV2RMW8</accession>
<dbReference type="InterPro" id="IPR026521">
    <property type="entry name" value="THAP2"/>
</dbReference>
<proteinExistence type="predicted"/>
<evidence type="ECO:0000259" key="2">
    <source>
        <dbReference type="Pfam" id="PF12017"/>
    </source>
</evidence>
<dbReference type="Pfam" id="PF21787">
    <property type="entry name" value="TNP-like_RNaseH_N"/>
    <property type="match status" value="1"/>
</dbReference>
<dbReference type="InterPro" id="IPR048365">
    <property type="entry name" value="TNP-like_RNaseH_N"/>
</dbReference>
<dbReference type="EMBL" id="CAXKWB010026725">
    <property type="protein sequence ID" value="CAL4130465.1"/>
    <property type="molecule type" value="Genomic_DNA"/>
</dbReference>
<keyword evidence="5" id="KW-1185">Reference proteome</keyword>
<protein>
    <submittedName>
        <fullName evidence="4">Uncharacterized protein</fullName>
    </submittedName>
</protein>
<feature type="domain" description="THAP9-like helix-turn-helix" evidence="2">
    <location>
        <begin position="149"/>
        <end position="226"/>
    </location>
</feature>
<feature type="region of interest" description="Disordered" evidence="1">
    <location>
        <begin position="57"/>
        <end position="76"/>
    </location>
</feature>
<dbReference type="AlphaFoldDB" id="A0AAV2RMW8"/>
<gene>
    <name evidence="4" type="ORF">MNOR_LOCUS26572</name>
</gene>
<evidence type="ECO:0000256" key="1">
    <source>
        <dbReference type="SAM" id="MobiDB-lite"/>
    </source>
</evidence>